<dbReference type="Pfam" id="PF01475">
    <property type="entry name" value="FUR"/>
    <property type="match status" value="1"/>
</dbReference>
<organism evidence="7 8">
    <name type="scientific">Croceivirga thetidis</name>
    <dbReference type="NCBI Taxonomy" id="2721623"/>
    <lineage>
        <taxon>Bacteria</taxon>
        <taxon>Pseudomonadati</taxon>
        <taxon>Bacteroidota</taxon>
        <taxon>Flavobacteriia</taxon>
        <taxon>Flavobacteriales</taxon>
        <taxon>Flavobacteriaceae</taxon>
        <taxon>Croceivirga</taxon>
    </lineage>
</organism>
<comment type="caution">
    <text evidence="7">The sequence shown here is derived from an EMBL/GenBank/DDBJ whole genome shotgun (WGS) entry which is preliminary data.</text>
</comment>
<dbReference type="Gene3D" id="1.10.10.10">
    <property type="entry name" value="Winged helix-like DNA-binding domain superfamily/Winged helix DNA-binding domain"/>
    <property type="match status" value="1"/>
</dbReference>
<dbReference type="InterPro" id="IPR036388">
    <property type="entry name" value="WH-like_DNA-bd_sf"/>
</dbReference>
<dbReference type="RefSeq" id="WP_168552397.1">
    <property type="nucleotide sequence ID" value="NZ_JAAWWL010000002.1"/>
</dbReference>
<keyword evidence="5" id="KW-0238">DNA-binding</keyword>
<dbReference type="InterPro" id="IPR002481">
    <property type="entry name" value="FUR"/>
</dbReference>
<evidence type="ECO:0000313" key="7">
    <source>
        <dbReference type="EMBL" id="NKI32180.1"/>
    </source>
</evidence>
<dbReference type="SUPFAM" id="SSF46785">
    <property type="entry name" value="Winged helix' DNA-binding domain"/>
    <property type="match status" value="1"/>
</dbReference>
<dbReference type="Proteomes" id="UP000718451">
    <property type="component" value="Unassembled WGS sequence"/>
</dbReference>
<keyword evidence="2" id="KW-0678">Repressor</keyword>
<dbReference type="PANTHER" id="PTHR33202:SF22">
    <property type="entry name" value="HYDROGEN PEROXIDE SENSITIVE REPRESSOR"/>
    <property type="match status" value="1"/>
</dbReference>
<dbReference type="EMBL" id="JAAWWL010000002">
    <property type="protein sequence ID" value="NKI32180.1"/>
    <property type="molecule type" value="Genomic_DNA"/>
</dbReference>
<sequence length="134" mass="15035">MNQSAIQNKLQEFGLKRTKLRIALLNCLLEADHALAYLDIKGKLGNDVDKSTIYRNLSAFEKAGIIHHIKDQSGITKYAYGKMKSHLEGHAHFLCEQCETVYCIDEIKSDEIDVPKGFKMSSVQTIIKGTCSNC</sequence>
<accession>A0ABX1GQI5</accession>
<comment type="similarity">
    <text evidence="1">Belongs to the Fur family.</text>
</comment>
<evidence type="ECO:0000256" key="4">
    <source>
        <dbReference type="ARBA" id="ARBA00023015"/>
    </source>
</evidence>
<evidence type="ECO:0000256" key="5">
    <source>
        <dbReference type="ARBA" id="ARBA00023125"/>
    </source>
</evidence>
<dbReference type="InterPro" id="IPR043135">
    <property type="entry name" value="Fur_C"/>
</dbReference>
<protein>
    <submittedName>
        <fullName evidence="7">Transcriptional repressor</fullName>
    </submittedName>
</protein>
<evidence type="ECO:0000256" key="6">
    <source>
        <dbReference type="ARBA" id="ARBA00023163"/>
    </source>
</evidence>
<keyword evidence="6" id="KW-0804">Transcription</keyword>
<dbReference type="Gene3D" id="3.30.1490.190">
    <property type="match status" value="1"/>
</dbReference>
<evidence type="ECO:0000256" key="1">
    <source>
        <dbReference type="ARBA" id="ARBA00007957"/>
    </source>
</evidence>
<evidence type="ECO:0000313" key="8">
    <source>
        <dbReference type="Proteomes" id="UP000718451"/>
    </source>
</evidence>
<keyword evidence="8" id="KW-1185">Reference proteome</keyword>
<keyword evidence="3" id="KW-0862">Zinc</keyword>
<gene>
    <name evidence="7" type="ORF">HCU67_09525</name>
</gene>
<dbReference type="InterPro" id="IPR036390">
    <property type="entry name" value="WH_DNA-bd_sf"/>
</dbReference>
<evidence type="ECO:0000256" key="3">
    <source>
        <dbReference type="ARBA" id="ARBA00022833"/>
    </source>
</evidence>
<proteinExistence type="inferred from homology"/>
<name>A0ABX1GQI5_9FLAO</name>
<reference evidence="7 8" key="1">
    <citation type="submission" date="2020-04" db="EMBL/GenBank/DDBJ databases">
        <authorList>
            <person name="Yoon J."/>
        </authorList>
    </citation>
    <scope>NUCLEOTIDE SEQUENCE [LARGE SCALE GENOMIC DNA]</scope>
    <source>
        <strain evidence="7 8">DJ-13</strain>
    </source>
</reference>
<keyword evidence="4" id="KW-0805">Transcription regulation</keyword>
<dbReference type="PANTHER" id="PTHR33202">
    <property type="entry name" value="ZINC UPTAKE REGULATION PROTEIN"/>
    <property type="match status" value="1"/>
</dbReference>
<evidence type="ECO:0000256" key="2">
    <source>
        <dbReference type="ARBA" id="ARBA00022491"/>
    </source>
</evidence>